<dbReference type="GO" id="GO:0005840">
    <property type="term" value="C:ribosome"/>
    <property type="evidence" value="ECO:0007669"/>
    <property type="project" value="UniProtKB-KW"/>
</dbReference>
<dbReference type="GO" id="GO:0019843">
    <property type="term" value="F:rRNA binding"/>
    <property type="evidence" value="ECO:0007669"/>
    <property type="project" value="UniProtKB-UniRule"/>
</dbReference>
<dbReference type="SUPFAM" id="SSF46992">
    <property type="entry name" value="Ribosomal protein S20"/>
    <property type="match status" value="1"/>
</dbReference>
<dbReference type="GO" id="GO:0006412">
    <property type="term" value="P:translation"/>
    <property type="evidence" value="ECO:0007669"/>
    <property type="project" value="UniProtKB-UniRule"/>
</dbReference>
<dbReference type="GO" id="GO:1990904">
    <property type="term" value="C:ribonucleoprotein complex"/>
    <property type="evidence" value="ECO:0007669"/>
    <property type="project" value="UniProtKB-KW"/>
</dbReference>
<dbReference type="GO" id="GO:0003735">
    <property type="term" value="F:structural constituent of ribosome"/>
    <property type="evidence" value="ECO:0007669"/>
    <property type="project" value="InterPro"/>
</dbReference>
<dbReference type="InterPro" id="IPR036510">
    <property type="entry name" value="Ribosomal_bS20_sf"/>
</dbReference>
<gene>
    <name evidence="6" type="primary">rpsT</name>
    <name evidence="7" type="ORF">A2196_02820</name>
</gene>
<evidence type="ECO:0000256" key="1">
    <source>
        <dbReference type="ARBA" id="ARBA00022730"/>
    </source>
</evidence>
<dbReference type="Gene3D" id="1.20.58.110">
    <property type="entry name" value="Ribosomal protein S20"/>
    <property type="match status" value="1"/>
</dbReference>
<keyword evidence="2 6" id="KW-0694">RNA-binding</keyword>
<evidence type="ECO:0000256" key="6">
    <source>
        <dbReference type="HAMAP-Rule" id="MF_00500"/>
    </source>
</evidence>
<evidence type="ECO:0000256" key="3">
    <source>
        <dbReference type="ARBA" id="ARBA00022980"/>
    </source>
</evidence>
<dbReference type="InterPro" id="IPR002583">
    <property type="entry name" value="Ribosomal_bS20"/>
</dbReference>
<dbReference type="Proteomes" id="UP000176751">
    <property type="component" value="Unassembled WGS sequence"/>
</dbReference>
<organism evidence="7 8">
    <name type="scientific">Candidatus Curtissbacteria bacterium RIFOXYA1_FULL_41_14</name>
    <dbReference type="NCBI Taxonomy" id="1797737"/>
    <lineage>
        <taxon>Bacteria</taxon>
        <taxon>Candidatus Curtissiibacteriota</taxon>
    </lineage>
</organism>
<comment type="caution">
    <text evidence="7">The sequence shown here is derived from an EMBL/GenBank/DDBJ whole genome shotgun (WGS) entry which is preliminary data.</text>
</comment>
<dbReference type="NCBIfam" id="TIGR00029">
    <property type="entry name" value="S20"/>
    <property type="match status" value="1"/>
</dbReference>
<name>A0A1F5HCB0_9BACT</name>
<keyword evidence="1 6" id="KW-0699">rRNA-binding</keyword>
<dbReference type="HAMAP" id="MF_00500">
    <property type="entry name" value="Ribosomal_bS20"/>
    <property type="match status" value="1"/>
</dbReference>
<proteinExistence type="inferred from homology"/>
<evidence type="ECO:0000256" key="4">
    <source>
        <dbReference type="ARBA" id="ARBA00023274"/>
    </source>
</evidence>
<accession>A0A1F5HCB0</accession>
<keyword evidence="4 6" id="KW-0687">Ribonucleoprotein</keyword>
<dbReference type="AlphaFoldDB" id="A0A1F5HCB0"/>
<comment type="function">
    <text evidence="6">Binds directly to 16S ribosomal RNA.</text>
</comment>
<dbReference type="STRING" id="1797737.A2196_02820"/>
<evidence type="ECO:0000256" key="5">
    <source>
        <dbReference type="ARBA" id="ARBA00035136"/>
    </source>
</evidence>
<evidence type="ECO:0000313" key="8">
    <source>
        <dbReference type="Proteomes" id="UP000176751"/>
    </source>
</evidence>
<dbReference type="EMBL" id="MFCA01000025">
    <property type="protein sequence ID" value="OGE01793.1"/>
    <property type="molecule type" value="Genomic_DNA"/>
</dbReference>
<sequence>MPVTKQAIKKVRADKRKTIINLRVKKNLKKTVAAFSKNPTTAALKTVYKLADRAAKTNIIHKNKAARLKSRLSNLVKSPTKTRKKSNR</sequence>
<comment type="similarity">
    <text evidence="6">Belongs to the bacterial ribosomal protein bS20 family.</text>
</comment>
<protein>
    <recommendedName>
        <fullName evidence="5 6">Small ribosomal subunit protein bS20</fullName>
    </recommendedName>
</protein>
<dbReference type="Pfam" id="PF01649">
    <property type="entry name" value="Ribosomal_S20p"/>
    <property type="match status" value="1"/>
</dbReference>
<evidence type="ECO:0000313" key="7">
    <source>
        <dbReference type="EMBL" id="OGE01793.1"/>
    </source>
</evidence>
<keyword evidence="3 6" id="KW-0689">Ribosomal protein</keyword>
<evidence type="ECO:0000256" key="2">
    <source>
        <dbReference type="ARBA" id="ARBA00022884"/>
    </source>
</evidence>
<reference evidence="7 8" key="1">
    <citation type="journal article" date="2016" name="Nat. Commun.">
        <title>Thousands of microbial genomes shed light on interconnected biogeochemical processes in an aquifer system.</title>
        <authorList>
            <person name="Anantharaman K."/>
            <person name="Brown C.T."/>
            <person name="Hug L.A."/>
            <person name="Sharon I."/>
            <person name="Castelle C.J."/>
            <person name="Probst A.J."/>
            <person name="Thomas B.C."/>
            <person name="Singh A."/>
            <person name="Wilkins M.J."/>
            <person name="Karaoz U."/>
            <person name="Brodie E.L."/>
            <person name="Williams K.H."/>
            <person name="Hubbard S.S."/>
            <person name="Banfield J.F."/>
        </authorList>
    </citation>
    <scope>NUCLEOTIDE SEQUENCE [LARGE SCALE GENOMIC DNA]</scope>
</reference>